<dbReference type="PANTHER" id="PTHR34934:SF1">
    <property type="entry name" value="FLAVIN-DEPENDENT THYMIDYLATE SYNTHASE"/>
    <property type="match status" value="1"/>
</dbReference>
<accession>A0A2S1LYB4</accession>
<dbReference type="GO" id="GO:0006231">
    <property type="term" value="P:dTMP biosynthetic process"/>
    <property type="evidence" value="ECO:0007669"/>
    <property type="project" value="UniProtKB-UniRule"/>
</dbReference>
<feature type="binding site" evidence="1">
    <location>
        <begin position="87"/>
        <end position="90"/>
    </location>
    <ligand>
        <name>dUMP</name>
        <dbReference type="ChEBI" id="CHEBI:246422"/>
        <note>ligand shared between dimeric partners</note>
    </ligand>
</feature>
<keyword evidence="1" id="KW-0521">NADP</keyword>
<dbReference type="InterPro" id="IPR036098">
    <property type="entry name" value="Thymidylate_synthase_ThyX_sf"/>
</dbReference>
<comment type="similarity">
    <text evidence="1">Belongs to the thymidylate synthase ThyX family.</text>
</comment>
<geneLocation type="plasmid" evidence="2 3">
    <name>pl78</name>
</geneLocation>
<dbReference type="GO" id="GO:0004799">
    <property type="term" value="F:thymidylate synthase activity"/>
    <property type="evidence" value="ECO:0007669"/>
    <property type="project" value="TreeGrafter"/>
</dbReference>
<dbReference type="Pfam" id="PF02511">
    <property type="entry name" value="Thy1"/>
    <property type="match status" value="1"/>
</dbReference>
<dbReference type="InterPro" id="IPR003669">
    <property type="entry name" value="Thymidylate_synthase_ThyX"/>
</dbReference>
<keyword evidence="3" id="KW-1185">Reference proteome</keyword>
<evidence type="ECO:0000256" key="1">
    <source>
        <dbReference type="HAMAP-Rule" id="MF_01408"/>
    </source>
</evidence>
<comment type="cofactor">
    <cofactor evidence="1">
        <name>FAD</name>
        <dbReference type="ChEBI" id="CHEBI:57692"/>
    </cofactor>
    <text evidence="1">Binds 4 FAD per tetramer. Each FAD binding site is formed by three monomers.</text>
</comment>
<comment type="caution">
    <text evidence="1">Lacks conserved residue(s) required for the propagation of feature annotation.</text>
</comment>
<dbReference type="GO" id="GO:0050797">
    <property type="term" value="F:thymidylate synthase (FAD) activity"/>
    <property type="evidence" value="ECO:0007669"/>
    <property type="project" value="UniProtKB-UniRule"/>
</dbReference>
<dbReference type="GO" id="GO:0050660">
    <property type="term" value="F:flavin adenine dinucleotide binding"/>
    <property type="evidence" value="ECO:0007669"/>
    <property type="project" value="UniProtKB-UniRule"/>
</dbReference>
<dbReference type="EMBL" id="CP025786">
    <property type="protein sequence ID" value="AWG43266.1"/>
    <property type="molecule type" value="Genomic_DNA"/>
</dbReference>
<dbReference type="SUPFAM" id="SSF69796">
    <property type="entry name" value="Thymidylate synthase-complementing protein Thy1"/>
    <property type="match status" value="1"/>
</dbReference>
<comment type="catalytic activity">
    <reaction evidence="1">
        <text>dUMP + (6R)-5,10-methylene-5,6,7,8-tetrahydrofolate + NADPH + H(+) = dTMP + (6S)-5,6,7,8-tetrahydrofolate + NADP(+)</text>
        <dbReference type="Rhea" id="RHEA:29043"/>
        <dbReference type="ChEBI" id="CHEBI:15378"/>
        <dbReference type="ChEBI" id="CHEBI:15636"/>
        <dbReference type="ChEBI" id="CHEBI:57453"/>
        <dbReference type="ChEBI" id="CHEBI:57783"/>
        <dbReference type="ChEBI" id="CHEBI:58349"/>
        <dbReference type="ChEBI" id="CHEBI:63528"/>
        <dbReference type="ChEBI" id="CHEBI:246422"/>
        <dbReference type="EC" id="2.1.1.148"/>
    </reaction>
</comment>
<keyword evidence="1" id="KW-0545">Nucleotide biosynthesis</keyword>
<comment type="function">
    <text evidence="1">Catalyzes the reductive methylation of 2'-deoxyuridine-5'-monophosphate (dUMP) to 2'-deoxythymidine-5'-monophosphate (dTMP) while utilizing 5,10-methylenetetrahydrofolate (mTHF) as the methyl donor, and NADPH and FADH(2) as the reductant.</text>
</comment>
<dbReference type="PROSITE" id="PS51331">
    <property type="entry name" value="THYX"/>
    <property type="match status" value="1"/>
</dbReference>
<dbReference type="GO" id="GO:0032259">
    <property type="term" value="P:methylation"/>
    <property type="evidence" value="ECO:0007669"/>
    <property type="project" value="UniProtKB-KW"/>
</dbReference>
<dbReference type="Proteomes" id="UP000244655">
    <property type="component" value="Plasmid pl78"/>
</dbReference>
<dbReference type="NCBIfam" id="TIGR02170">
    <property type="entry name" value="thyX"/>
    <property type="match status" value="1"/>
</dbReference>
<comment type="subunit">
    <text evidence="1">Homotetramer.</text>
</comment>
<feature type="binding site" evidence="1">
    <location>
        <position position="98"/>
    </location>
    <ligand>
        <name>FAD</name>
        <dbReference type="ChEBI" id="CHEBI:57692"/>
        <note>ligand shared between neighboring subunits</note>
    </ligand>
</feature>
<keyword evidence="2" id="KW-0614">Plasmid</keyword>
<keyword evidence="1" id="KW-0274">FAD</keyword>
<evidence type="ECO:0000313" key="3">
    <source>
        <dbReference type="Proteomes" id="UP000244655"/>
    </source>
</evidence>
<feature type="binding site" description="in other chain" evidence="1">
    <location>
        <begin position="98"/>
        <end position="102"/>
    </location>
    <ligand>
        <name>dUMP</name>
        <dbReference type="ChEBI" id="CHEBI:246422"/>
        <note>ligand shared between dimeric partners</note>
    </ligand>
</feature>
<dbReference type="PANTHER" id="PTHR34934">
    <property type="entry name" value="FLAVIN-DEPENDENT THYMIDYLATE SYNTHASE"/>
    <property type="match status" value="1"/>
</dbReference>
<feature type="binding site" evidence="1">
    <location>
        <begin position="187"/>
        <end position="189"/>
    </location>
    <ligand>
        <name>FAD</name>
        <dbReference type="ChEBI" id="CHEBI:57692"/>
        <note>ligand shared between neighboring subunits</note>
    </ligand>
</feature>
<dbReference type="UniPathway" id="UPA00575"/>
<name>A0A2S1LYB4_9SPIR</name>
<organism evidence="2 3">
    <name type="scientific">Candidatus Borreliella tachyglossi</name>
    <dbReference type="NCBI Taxonomy" id="1964448"/>
    <lineage>
        <taxon>Bacteria</taxon>
        <taxon>Pseudomonadati</taxon>
        <taxon>Spirochaetota</taxon>
        <taxon>Spirochaetia</taxon>
        <taxon>Spirochaetales</taxon>
        <taxon>Borreliaceae</taxon>
        <taxon>Borreliella</taxon>
    </lineage>
</organism>
<evidence type="ECO:0000313" key="2">
    <source>
        <dbReference type="EMBL" id="AWG43266.1"/>
    </source>
</evidence>
<feature type="binding site" description="in other chain" evidence="1">
    <location>
        <position position="171"/>
    </location>
    <ligand>
        <name>dUMP</name>
        <dbReference type="ChEBI" id="CHEBI:246422"/>
        <note>ligand shared between dimeric partners</note>
    </ligand>
</feature>
<feature type="binding site" evidence="1">
    <location>
        <position position="198"/>
    </location>
    <ligand>
        <name>dUMP</name>
        <dbReference type="ChEBI" id="CHEBI:246422"/>
        <note>ligand shared between dimeric partners</note>
    </ligand>
</feature>
<dbReference type="EC" id="2.1.1.148" evidence="1"/>
<dbReference type="CDD" id="cd20175">
    <property type="entry name" value="ThyX"/>
    <property type="match status" value="1"/>
</dbReference>
<dbReference type="Gene3D" id="3.30.1360.170">
    <property type="match status" value="1"/>
</dbReference>
<feature type="active site" description="Involved in ionization of N3 of dUMP, leading to its activation" evidence="1">
    <location>
        <position position="198"/>
    </location>
</feature>
<dbReference type="AlphaFoldDB" id="A0A2S1LYB4"/>
<feature type="binding site" evidence="1">
    <location>
        <begin position="90"/>
        <end position="92"/>
    </location>
    <ligand>
        <name>FAD</name>
        <dbReference type="ChEBI" id="CHEBI:57692"/>
        <note>ligand shared between neighboring subunits</note>
    </ligand>
</feature>
<keyword evidence="1" id="KW-0285">Flavoprotein</keyword>
<proteinExistence type="inferred from homology"/>
<protein>
    <recommendedName>
        <fullName evidence="1">Flavin-dependent thymidylate synthase</fullName>
        <shortName evidence="1">FDTS</shortName>
        <ecNumber evidence="1">2.1.1.148</ecNumber>
    </recommendedName>
    <alternativeName>
        <fullName evidence="1">FAD-dependent thymidylate synthase</fullName>
    </alternativeName>
    <alternativeName>
        <fullName evidence="1">Thymidylate synthase ThyX</fullName>
        <shortName evidence="1">TS</shortName>
        <shortName evidence="1">TSase</shortName>
    </alternativeName>
</protein>
<comment type="pathway">
    <text evidence="1">Pyrimidine metabolism; dTTP biosynthesis.</text>
</comment>
<dbReference type="GO" id="GO:0006235">
    <property type="term" value="P:dTTP biosynthetic process"/>
    <property type="evidence" value="ECO:0007669"/>
    <property type="project" value="UniProtKB-UniRule"/>
</dbReference>
<sequence>MHDHIAAAEEILDKEYKVLDKGFLRLIDYMGSDDRIVSAARVSYRDCKTMRNNAGLIDYLIRNEHTSPLEQVVFTFHVKAPIFVARQWMRHRTSRINEVSGRYSVMREEFYNPLKCDVKKQAATNKQGRGDEDIDANVVEALLKDLDESYKHSYNIYKNMIDSDVSREIARIGLPLSLYTEWYWQIDLNNLFRFVKLRISSHAQKEIRDYVNVILGIVELVVPLATSSFRKHILEGVILSREEVAALREALDLSRLNLSGSELKRFKIKLNLS</sequence>
<dbReference type="HAMAP" id="MF_01408">
    <property type="entry name" value="ThyX"/>
    <property type="match status" value="1"/>
</dbReference>
<dbReference type="GO" id="GO:0070402">
    <property type="term" value="F:NADPH binding"/>
    <property type="evidence" value="ECO:0007669"/>
    <property type="project" value="TreeGrafter"/>
</dbReference>
<reference evidence="2 3" key="1">
    <citation type="submission" date="2018-01" db="EMBL/GenBank/DDBJ databases">
        <title>Genome sequence of Borrelia tachyglossi.</title>
        <authorList>
            <person name="Gofton A.W."/>
        </authorList>
    </citation>
    <scope>NUCLEOTIDE SEQUENCE [LARGE SCALE GENOMIC DNA]</scope>
    <source>
        <strain evidence="2 3">Bc-F10-1268</strain>
        <plasmid evidence="2 3">pl78</plasmid>
    </source>
</reference>
<keyword evidence="1" id="KW-0489">Methyltransferase</keyword>
<gene>
    <name evidence="1" type="primary">thyX</name>
    <name evidence="2" type="ORF">CR532_04530</name>
</gene>
<dbReference type="RefSeq" id="WP_108729661.1">
    <property type="nucleotide sequence ID" value="NZ_CP025786.1"/>
</dbReference>
<feature type="binding site" evidence="1">
    <location>
        <position position="67"/>
    </location>
    <ligand>
        <name>FAD</name>
        <dbReference type="ChEBI" id="CHEBI:57692"/>
        <note>ligand shared between neighboring subunits</note>
    </ligand>
</feature>
<dbReference type="OrthoDB" id="9774464at2"/>
<keyword evidence="1" id="KW-0808">Transferase</keyword>